<dbReference type="GO" id="GO:0016705">
    <property type="term" value="F:oxidoreductase activity, acting on paired donors, with incorporation or reduction of molecular oxygen"/>
    <property type="evidence" value="ECO:0007669"/>
    <property type="project" value="InterPro"/>
</dbReference>
<keyword evidence="7" id="KW-0560">Oxidoreductase</keyword>
<keyword evidence="9" id="KW-1185">Reference proteome</keyword>
<evidence type="ECO:0000256" key="7">
    <source>
        <dbReference type="RuleBase" id="RU000461"/>
    </source>
</evidence>
<dbReference type="EMBL" id="KI912117">
    <property type="protein sequence ID" value="ETS76485.1"/>
    <property type="molecule type" value="Genomic_DNA"/>
</dbReference>
<evidence type="ECO:0000256" key="6">
    <source>
        <dbReference type="PIRSR" id="PIRSR602401-1"/>
    </source>
</evidence>
<evidence type="ECO:0000256" key="2">
    <source>
        <dbReference type="ARBA" id="ARBA00010617"/>
    </source>
</evidence>
<dbReference type="PROSITE" id="PS00086">
    <property type="entry name" value="CYTOCHROME_P450"/>
    <property type="match status" value="1"/>
</dbReference>
<evidence type="ECO:0000256" key="1">
    <source>
        <dbReference type="ARBA" id="ARBA00001971"/>
    </source>
</evidence>
<evidence type="ECO:0000256" key="3">
    <source>
        <dbReference type="ARBA" id="ARBA00022617"/>
    </source>
</evidence>
<evidence type="ECO:0000313" key="8">
    <source>
        <dbReference type="EMBL" id="ETS76485.1"/>
    </source>
</evidence>
<dbReference type="InterPro" id="IPR036396">
    <property type="entry name" value="Cyt_P450_sf"/>
</dbReference>
<dbReference type="PANTHER" id="PTHR24305">
    <property type="entry name" value="CYTOCHROME P450"/>
    <property type="match status" value="1"/>
</dbReference>
<dbReference type="InterPro" id="IPR001128">
    <property type="entry name" value="Cyt_P450"/>
</dbReference>
<dbReference type="GeneID" id="19276885"/>
<dbReference type="GO" id="GO:0020037">
    <property type="term" value="F:heme binding"/>
    <property type="evidence" value="ECO:0007669"/>
    <property type="project" value="InterPro"/>
</dbReference>
<dbReference type="KEGG" id="pfy:PFICI_11872"/>
<evidence type="ECO:0000256" key="5">
    <source>
        <dbReference type="ARBA" id="ARBA00023004"/>
    </source>
</evidence>
<evidence type="ECO:0008006" key="10">
    <source>
        <dbReference type="Google" id="ProtNLM"/>
    </source>
</evidence>
<dbReference type="GO" id="GO:0004497">
    <property type="term" value="F:monooxygenase activity"/>
    <property type="evidence" value="ECO:0007669"/>
    <property type="project" value="UniProtKB-KW"/>
</dbReference>
<accession>W3WRJ2</accession>
<protein>
    <recommendedName>
        <fullName evidence="10">Cytochrome P450</fullName>
    </recommendedName>
</protein>
<keyword evidence="7" id="KW-0503">Monooxygenase</keyword>
<dbReference type="RefSeq" id="XP_007838644.1">
    <property type="nucleotide sequence ID" value="XM_007840453.1"/>
</dbReference>
<keyword evidence="4 6" id="KW-0479">Metal-binding</keyword>
<keyword evidence="3 6" id="KW-0349">Heme</keyword>
<evidence type="ECO:0000313" key="9">
    <source>
        <dbReference type="Proteomes" id="UP000030651"/>
    </source>
</evidence>
<reference evidence="9" key="1">
    <citation type="journal article" date="2015" name="BMC Genomics">
        <title>Genomic and transcriptomic analysis of the endophytic fungus Pestalotiopsis fici reveals its lifestyle and high potential for synthesis of natural products.</title>
        <authorList>
            <person name="Wang X."/>
            <person name="Zhang X."/>
            <person name="Liu L."/>
            <person name="Xiang M."/>
            <person name="Wang W."/>
            <person name="Sun X."/>
            <person name="Che Y."/>
            <person name="Guo L."/>
            <person name="Liu G."/>
            <person name="Guo L."/>
            <person name="Wang C."/>
            <person name="Yin W.B."/>
            <person name="Stadler M."/>
            <person name="Zhang X."/>
            <person name="Liu X."/>
        </authorList>
    </citation>
    <scope>NUCLEOTIDE SEQUENCE [LARGE SCALE GENOMIC DNA]</scope>
    <source>
        <strain evidence="9">W106-1 / CGMCC3.15140</strain>
    </source>
</reference>
<dbReference type="InterPro" id="IPR050121">
    <property type="entry name" value="Cytochrome_P450_monoxygenase"/>
</dbReference>
<feature type="binding site" description="axial binding residue" evidence="6">
    <location>
        <position position="470"/>
    </location>
    <ligand>
        <name>heme</name>
        <dbReference type="ChEBI" id="CHEBI:30413"/>
    </ligand>
    <ligandPart>
        <name>Fe</name>
        <dbReference type="ChEBI" id="CHEBI:18248"/>
    </ligandPart>
</feature>
<name>W3WRJ2_PESFW</name>
<sequence length="525" mass="59599">MSWGMGMDSNWSRVTVVQSPFANCPTTTMGQLQAWVSDLNLRDPLVAASLLILSLSITATIWKSYDSLSSFPGPRLAAWSRIYSVWIVLTGREHEWLLQAHDKYGPLVRWQPNLLLINDPTMLPKIYHLRANKTRHYNHSPSDVKGMVEESDWQKHRAKRHRIDSAFSPKAIFDNEELVDVFVTKWIDALSAQFATNGNIFDFSDWGNFLALDVVTKTFFGQEMGFIEHGDKNSILADTRANGPTIHALARLPRLKMFLLRSFGRFLVPTAGDGSGLGNVLLLRDQLYQERLNTKDKDLRIGYFLIICTTMRSAMKSSKKILGASDTTGHGIRCLIRNLLQHPPCLARLRREIDDTVRRNGGIDQIRFAHINSQMPYLSACIRESLRHDPPIVSFLPRWVDGPDGVELCGRFVPPGVEVACSPYVLSRNRDLYGPDVHSFRPERYSEASEEWVAKAARYDFVFGYGPRHCIGQRLSHFLTCKAIVQLFHHFDVDLIDPGSGKAFLNWNYSGLRLRLSRRANDGAI</sequence>
<dbReference type="HOGENOM" id="CLU_001570_14_0_1"/>
<dbReference type="OMA" id="IRFAHIN"/>
<dbReference type="eggNOG" id="KOG0158">
    <property type="taxonomic scope" value="Eukaryota"/>
</dbReference>
<organism evidence="8 9">
    <name type="scientific">Pestalotiopsis fici (strain W106-1 / CGMCC3.15140)</name>
    <dbReference type="NCBI Taxonomy" id="1229662"/>
    <lineage>
        <taxon>Eukaryota</taxon>
        <taxon>Fungi</taxon>
        <taxon>Dikarya</taxon>
        <taxon>Ascomycota</taxon>
        <taxon>Pezizomycotina</taxon>
        <taxon>Sordariomycetes</taxon>
        <taxon>Xylariomycetidae</taxon>
        <taxon>Amphisphaeriales</taxon>
        <taxon>Sporocadaceae</taxon>
        <taxon>Pestalotiopsis</taxon>
    </lineage>
</organism>
<dbReference type="PANTHER" id="PTHR24305:SF166">
    <property type="entry name" value="CYTOCHROME P450 12A4, MITOCHONDRIAL-RELATED"/>
    <property type="match status" value="1"/>
</dbReference>
<comment type="similarity">
    <text evidence="2 7">Belongs to the cytochrome P450 family.</text>
</comment>
<dbReference type="InterPro" id="IPR002401">
    <property type="entry name" value="Cyt_P450_E_grp-I"/>
</dbReference>
<dbReference type="PRINTS" id="PR00463">
    <property type="entry name" value="EP450I"/>
</dbReference>
<dbReference type="Pfam" id="PF00067">
    <property type="entry name" value="p450"/>
    <property type="match status" value="1"/>
</dbReference>
<dbReference type="InParanoid" id="W3WRJ2"/>
<keyword evidence="5 6" id="KW-0408">Iron</keyword>
<evidence type="ECO:0000256" key="4">
    <source>
        <dbReference type="ARBA" id="ARBA00022723"/>
    </source>
</evidence>
<dbReference type="OrthoDB" id="5217426at2759"/>
<gene>
    <name evidence="8" type="ORF">PFICI_11872</name>
</gene>
<dbReference type="AlphaFoldDB" id="W3WRJ2"/>
<dbReference type="SUPFAM" id="SSF48264">
    <property type="entry name" value="Cytochrome P450"/>
    <property type="match status" value="1"/>
</dbReference>
<comment type="cofactor">
    <cofactor evidence="1 6">
        <name>heme</name>
        <dbReference type="ChEBI" id="CHEBI:30413"/>
    </cofactor>
</comment>
<dbReference type="InterPro" id="IPR017972">
    <property type="entry name" value="Cyt_P450_CS"/>
</dbReference>
<dbReference type="GO" id="GO:0005506">
    <property type="term" value="F:iron ion binding"/>
    <property type="evidence" value="ECO:0007669"/>
    <property type="project" value="InterPro"/>
</dbReference>
<proteinExistence type="inferred from homology"/>
<dbReference type="Proteomes" id="UP000030651">
    <property type="component" value="Unassembled WGS sequence"/>
</dbReference>
<dbReference type="Gene3D" id="1.10.630.10">
    <property type="entry name" value="Cytochrome P450"/>
    <property type="match status" value="1"/>
</dbReference>